<proteinExistence type="predicted"/>
<organism evidence="1 2">
    <name type="scientific">Rattus norvegicus</name>
    <name type="common">Rat</name>
    <dbReference type="NCBI Taxonomy" id="10116"/>
    <lineage>
        <taxon>Eukaryota</taxon>
        <taxon>Metazoa</taxon>
        <taxon>Chordata</taxon>
        <taxon>Craniata</taxon>
        <taxon>Vertebrata</taxon>
        <taxon>Euteleostomi</taxon>
        <taxon>Mammalia</taxon>
        <taxon>Eutheria</taxon>
        <taxon>Euarchontoglires</taxon>
        <taxon>Glires</taxon>
        <taxon>Rodentia</taxon>
        <taxon>Myomorpha</taxon>
        <taxon>Muroidea</taxon>
        <taxon>Muridae</taxon>
        <taxon>Murinae</taxon>
        <taxon>Rattus</taxon>
    </lineage>
</organism>
<dbReference type="EMBL" id="CH473985">
    <property type="protein sequence ID" value="EDL94898.1"/>
    <property type="molecule type" value="Genomic_DNA"/>
</dbReference>
<reference evidence="2" key="1">
    <citation type="submission" date="2005-09" db="EMBL/GenBank/DDBJ databases">
        <authorList>
            <person name="Mural R.J."/>
            <person name="Li P.W."/>
            <person name="Adams M.D."/>
            <person name="Amanatides P.G."/>
            <person name="Baden-Tillson H."/>
            <person name="Barnstead M."/>
            <person name="Chin S.H."/>
            <person name="Dew I."/>
            <person name="Evans C.A."/>
            <person name="Ferriera S."/>
            <person name="Flanigan M."/>
            <person name="Fosler C."/>
            <person name="Glodek A."/>
            <person name="Gu Z."/>
            <person name="Holt R.A."/>
            <person name="Jennings D."/>
            <person name="Kraft C.L."/>
            <person name="Lu F."/>
            <person name="Nguyen T."/>
            <person name="Nusskern D.R."/>
            <person name="Pfannkoch C.M."/>
            <person name="Sitter C."/>
            <person name="Sutton G.G."/>
            <person name="Venter J.C."/>
            <person name="Wang Z."/>
            <person name="Woodage T."/>
            <person name="Zheng X.H."/>
            <person name="Zhong F."/>
        </authorList>
    </citation>
    <scope>NUCLEOTIDE SEQUENCE [LARGE SCALE GENOMIC DNA]</scope>
    <source>
        <strain>BN</strain>
        <strain evidence="2">Sprague-Dawley</strain>
    </source>
</reference>
<accession>A6JGP2</accession>
<protein>
    <submittedName>
        <fullName evidence="1">RCG20248</fullName>
    </submittedName>
</protein>
<dbReference type="AlphaFoldDB" id="A6JGP2"/>
<gene>
    <name evidence="1" type="ORF">rCG_20248</name>
</gene>
<evidence type="ECO:0000313" key="2">
    <source>
        <dbReference type="Proteomes" id="UP000234681"/>
    </source>
</evidence>
<sequence>MDVTRQRVRVHGVKRRHRLNRNGVINCLPVQHSLTSRQLLGLFVGESPWMGQRNSLSSY</sequence>
<name>A6JGP2_RAT</name>
<dbReference type="Proteomes" id="UP000234681">
    <property type="component" value="Chromosome 13"/>
</dbReference>
<evidence type="ECO:0000313" key="1">
    <source>
        <dbReference type="EMBL" id="EDL94898.1"/>
    </source>
</evidence>